<reference evidence="1 2" key="1">
    <citation type="submission" date="2023-01" db="EMBL/GenBank/DDBJ databases">
        <title>Bacillus changyiensis sp. nov., isolated from a coastal deposit.</title>
        <authorList>
            <person name="Xiao G."/>
            <person name="Lai Q."/>
            <person name="Hu Z."/>
            <person name="Shao Z."/>
        </authorList>
    </citation>
    <scope>NUCLEOTIDE SEQUENCE [LARGE SCALE GENOMIC DNA]</scope>
    <source>
        <strain evidence="1 2">CLL-7-23</strain>
    </source>
</reference>
<protein>
    <recommendedName>
        <fullName evidence="3">WXG100 family type VII secretion target</fullName>
    </recommendedName>
</protein>
<name>A0ABT4WYV6_9BACI</name>
<dbReference type="EMBL" id="JAQKAB010000001">
    <property type="protein sequence ID" value="MDA7025220.1"/>
    <property type="molecule type" value="Genomic_DNA"/>
</dbReference>
<comment type="caution">
    <text evidence="1">The sequence shown here is derived from an EMBL/GenBank/DDBJ whole genome shotgun (WGS) entry which is preliminary data.</text>
</comment>
<sequence>MGKEILVEPEKLESLANDFVAELTDMEELHRDLNLKLSNMKISCDPRYIPCFSEVGDAWGSGHNLVSKLDDQERYIRHTADKFAEQDNILKNLYHLYDNYGTLTAMTGVAIKQLKYYALGVTKFVKGSSGLYSVSHTKLLMGLSNLIDESKYSRVARVFLSPKYLFKNSDLPFADLVHKRITKYFPQDAADYANKLKSFATGMIDDAGKATTFKSVLKAGGKFAKGNAITAALITGATETVGMGLKISENYNKYGDNPEVLKRENAKAVGNAVNNTVWITGGSVAGAVIGGAIGSFAGPVGTVVVGAIGSAVGGFIGEKAAKLTAGFAEKTALLFKEPIQAGLDKAKKGFELVGKGVAAFNKGVDTANESIRKGFKQAKETAGSLVSSAKNFFSSKLSFG</sequence>
<evidence type="ECO:0008006" key="3">
    <source>
        <dbReference type="Google" id="ProtNLM"/>
    </source>
</evidence>
<accession>A0ABT4WYV6</accession>
<keyword evidence="2" id="KW-1185">Reference proteome</keyword>
<organism evidence="1 2">
    <name type="scientific">Bacillus changyiensis</name>
    <dbReference type="NCBI Taxonomy" id="3004103"/>
    <lineage>
        <taxon>Bacteria</taxon>
        <taxon>Bacillati</taxon>
        <taxon>Bacillota</taxon>
        <taxon>Bacilli</taxon>
        <taxon>Bacillales</taxon>
        <taxon>Bacillaceae</taxon>
        <taxon>Bacillus</taxon>
    </lineage>
</organism>
<evidence type="ECO:0000313" key="2">
    <source>
        <dbReference type="Proteomes" id="UP001211894"/>
    </source>
</evidence>
<dbReference type="Proteomes" id="UP001211894">
    <property type="component" value="Unassembled WGS sequence"/>
</dbReference>
<proteinExistence type="predicted"/>
<evidence type="ECO:0000313" key="1">
    <source>
        <dbReference type="EMBL" id="MDA7025220.1"/>
    </source>
</evidence>
<dbReference type="RefSeq" id="WP_271339084.1">
    <property type="nucleotide sequence ID" value="NZ_JAQKAB010000001.1"/>
</dbReference>
<gene>
    <name evidence="1" type="ORF">PJ311_01195</name>
</gene>